<feature type="compositionally biased region" description="Polar residues" evidence="1">
    <location>
        <begin position="206"/>
        <end position="215"/>
    </location>
</feature>
<keyword evidence="3" id="KW-1185">Reference proteome</keyword>
<accession>A0A165X498</accession>
<feature type="compositionally biased region" description="Polar residues" evidence="1">
    <location>
        <begin position="446"/>
        <end position="464"/>
    </location>
</feature>
<feature type="region of interest" description="Disordered" evidence="1">
    <location>
        <begin position="93"/>
        <end position="387"/>
    </location>
</feature>
<feature type="compositionally biased region" description="Low complexity" evidence="1">
    <location>
        <begin position="137"/>
        <end position="185"/>
    </location>
</feature>
<dbReference type="Proteomes" id="UP000076798">
    <property type="component" value="Unassembled WGS sequence"/>
</dbReference>
<reference evidence="2 3" key="1">
    <citation type="journal article" date="2016" name="Mol. Biol. Evol.">
        <title>Comparative Genomics of Early-Diverging Mushroom-Forming Fungi Provides Insights into the Origins of Lignocellulose Decay Capabilities.</title>
        <authorList>
            <person name="Nagy L.G."/>
            <person name="Riley R."/>
            <person name="Tritt A."/>
            <person name="Adam C."/>
            <person name="Daum C."/>
            <person name="Floudas D."/>
            <person name="Sun H."/>
            <person name="Yadav J.S."/>
            <person name="Pangilinan J."/>
            <person name="Larsson K.H."/>
            <person name="Matsuura K."/>
            <person name="Barry K."/>
            <person name="Labutti K."/>
            <person name="Kuo R."/>
            <person name="Ohm R.A."/>
            <person name="Bhattacharya S.S."/>
            <person name="Shirouzu T."/>
            <person name="Yoshinaga Y."/>
            <person name="Martin F.M."/>
            <person name="Grigoriev I.V."/>
            <person name="Hibbett D.S."/>
        </authorList>
    </citation>
    <scope>NUCLEOTIDE SEQUENCE [LARGE SCALE GENOMIC DNA]</scope>
    <source>
        <strain evidence="2 3">HHB10207 ss-3</strain>
    </source>
</reference>
<feature type="compositionally biased region" description="Polar residues" evidence="1">
    <location>
        <begin position="555"/>
        <end position="568"/>
    </location>
</feature>
<protein>
    <submittedName>
        <fullName evidence="2">Uncharacterized protein</fullName>
    </submittedName>
</protein>
<proteinExistence type="predicted"/>
<feature type="compositionally biased region" description="Low complexity" evidence="1">
    <location>
        <begin position="593"/>
        <end position="610"/>
    </location>
</feature>
<gene>
    <name evidence="2" type="ORF">SISSUDRAFT_1133486</name>
</gene>
<evidence type="ECO:0000256" key="1">
    <source>
        <dbReference type="SAM" id="MobiDB-lite"/>
    </source>
</evidence>
<dbReference type="AlphaFoldDB" id="A0A165X498"/>
<evidence type="ECO:0000313" key="3">
    <source>
        <dbReference type="Proteomes" id="UP000076798"/>
    </source>
</evidence>
<name>A0A165X498_9AGAM</name>
<feature type="region of interest" description="Disordered" evidence="1">
    <location>
        <begin position="446"/>
        <end position="610"/>
    </location>
</feature>
<organism evidence="2 3">
    <name type="scientific">Sistotremastrum suecicum HHB10207 ss-3</name>
    <dbReference type="NCBI Taxonomy" id="1314776"/>
    <lineage>
        <taxon>Eukaryota</taxon>
        <taxon>Fungi</taxon>
        <taxon>Dikarya</taxon>
        <taxon>Basidiomycota</taxon>
        <taxon>Agaricomycotina</taxon>
        <taxon>Agaricomycetes</taxon>
        <taxon>Sistotremastrales</taxon>
        <taxon>Sistotremastraceae</taxon>
        <taxon>Sistotremastrum</taxon>
    </lineage>
</organism>
<sequence>MLRTSDATRTSDPENPQNCLTCRKVVSSSGAVVNHFCRFHSPRVTLVFADRSSLVLRRRKDRLFKCPCGYAKKSAETMIRHAKVHLSLSAIDTSQNDEDPNEPNGSPSVASGVSPALARNIVRPAATSASAMRRYQSPAAASSAARRTRSLGSSRLSSTTSTLISSNRASTSKSTPLSDTSPSSSGLETPPFLRRSLPQKPVKQPILTNSSTTSRPDIIDLTANSEPDEPIYIGSDDECFIIPSSTMSRKKKRKVTEDDAANKHVNSTTASSASTRPAVDAEDDSSNAPMTAYYAFPDTPRSPPLSSKPVSKEQHPRECPPKPPPDSGPLDLEPYHHPSCPRASTSTSASNPISPLTARKRKRSPSTSSQPEAPLEPFPPLPVPPPSFWKQREIEIERFWAWRSEAARLHLEQLRAGMFDEERRAHSEMFWGTSEIRSFASVADNSSYAKGTSKNLEKASTSPAQIGAQKVDESHETQDTPQKPVDEDGDDVDDPPRFLSPTPPPDLSKHPRPVPPPSSPDTFRDSSTLPPSPSLGAIPAPSSNSDESLPVTDQEVASATESQPSNSALDDVTTHNVVDDELPIANPSKSDDPPQVSSSPPHPTSNSTASYADMLTAYDLLGTILTSQSKNANPAFTEPIIQGLMPVLDYWTGKFADKITRKKEKSKRHQIDSQAAGLDAVAEATDTIAVPS</sequence>
<feature type="compositionally biased region" description="Basic and acidic residues" evidence="1">
    <location>
        <begin position="310"/>
        <end position="320"/>
    </location>
</feature>
<evidence type="ECO:0000313" key="2">
    <source>
        <dbReference type="EMBL" id="KZT31812.1"/>
    </source>
</evidence>
<dbReference type="EMBL" id="KV428454">
    <property type="protein sequence ID" value="KZT31812.1"/>
    <property type="molecule type" value="Genomic_DNA"/>
</dbReference>
<feature type="compositionally biased region" description="Pro residues" evidence="1">
    <location>
        <begin position="374"/>
        <end position="387"/>
    </location>
</feature>
<feature type="compositionally biased region" description="Polar residues" evidence="1">
    <location>
        <begin position="342"/>
        <end position="354"/>
    </location>
</feature>